<sequence length="153" mass="17950">MLPRTRSIFHLEEERERELNAINGVSVREAREGKLVGLRILIQQHQGKKSNVVIKSSVKPWKKPEALGCHFLSENFLKSCFLCKKELSLQKEVYMYRGDQGFCSVECRYKQILYDERREFDSTKRERIEVSSQHIRSSKVQTSSRRTKISVVT</sequence>
<evidence type="ECO:0000256" key="1">
    <source>
        <dbReference type="ARBA" id="ARBA00009374"/>
    </source>
</evidence>
<dbReference type="PROSITE" id="PS51795">
    <property type="entry name" value="ZF_FLZ"/>
    <property type="match status" value="1"/>
</dbReference>
<reference evidence="5" key="1">
    <citation type="journal article" date="2022" name="Front. Genet.">
        <title>Chromosome-Scale Assembly of the Dendrobium nobile Genome Provides Insights Into the Molecular Mechanism of the Biosynthesis of the Medicinal Active Ingredient of Dendrobium.</title>
        <authorList>
            <person name="Xu Q."/>
            <person name="Niu S.-C."/>
            <person name="Li K.-L."/>
            <person name="Zheng P.-J."/>
            <person name="Zhang X.-J."/>
            <person name="Jia Y."/>
            <person name="Liu Y."/>
            <person name="Niu Y.-X."/>
            <person name="Yu L.-H."/>
            <person name="Chen D.-F."/>
            <person name="Zhang G.-Q."/>
        </authorList>
    </citation>
    <scope>NUCLEOTIDE SEQUENCE</scope>
    <source>
        <tissue evidence="5">Leaf</tissue>
    </source>
</reference>
<organism evidence="5 6">
    <name type="scientific">Dendrobium nobile</name>
    <name type="common">Orchid</name>
    <dbReference type="NCBI Taxonomy" id="94219"/>
    <lineage>
        <taxon>Eukaryota</taxon>
        <taxon>Viridiplantae</taxon>
        <taxon>Streptophyta</taxon>
        <taxon>Embryophyta</taxon>
        <taxon>Tracheophyta</taxon>
        <taxon>Spermatophyta</taxon>
        <taxon>Magnoliopsida</taxon>
        <taxon>Liliopsida</taxon>
        <taxon>Asparagales</taxon>
        <taxon>Orchidaceae</taxon>
        <taxon>Epidendroideae</taxon>
        <taxon>Malaxideae</taxon>
        <taxon>Dendrobiinae</taxon>
        <taxon>Dendrobium</taxon>
    </lineage>
</organism>
<dbReference type="GO" id="GO:0046872">
    <property type="term" value="F:metal ion binding"/>
    <property type="evidence" value="ECO:0007669"/>
    <property type="project" value="UniProtKB-KW"/>
</dbReference>
<evidence type="ECO:0000313" key="6">
    <source>
        <dbReference type="Proteomes" id="UP000829196"/>
    </source>
</evidence>
<dbReference type="Proteomes" id="UP000829196">
    <property type="component" value="Unassembled WGS sequence"/>
</dbReference>
<dbReference type="EMBL" id="JAGYWB010000014">
    <property type="protein sequence ID" value="KAI0499272.1"/>
    <property type="molecule type" value="Genomic_DNA"/>
</dbReference>
<keyword evidence="6" id="KW-1185">Reference proteome</keyword>
<protein>
    <recommendedName>
        <fullName evidence="4">FLZ-type domain-containing protein</fullName>
    </recommendedName>
</protein>
<dbReference type="AlphaFoldDB" id="A0A8T3AU82"/>
<feature type="zinc finger region" description="FLZ-type" evidence="3">
    <location>
        <begin position="75"/>
        <end position="119"/>
    </location>
</feature>
<proteinExistence type="inferred from homology"/>
<dbReference type="Pfam" id="PF04570">
    <property type="entry name" value="zf-FLZ"/>
    <property type="match status" value="1"/>
</dbReference>
<comment type="similarity">
    <text evidence="1">Belongs to the FLZ family.</text>
</comment>
<dbReference type="PANTHER" id="PTHR47847">
    <property type="entry name" value="FCS-LIKE ZINC FINGER 17"/>
    <property type="match status" value="1"/>
</dbReference>
<evidence type="ECO:0000256" key="3">
    <source>
        <dbReference type="PROSITE-ProRule" id="PRU01131"/>
    </source>
</evidence>
<comment type="caution">
    <text evidence="5">The sequence shown here is derived from an EMBL/GenBank/DDBJ whole genome shotgun (WGS) entry which is preliminary data.</text>
</comment>
<dbReference type="PANTHER" id="PTHR47847:SF2">
    <property type="entry name" value="FCS-LIKE ZINC FINGER 17-RELATED"/>
    <property type="match status" value="1"/>
</dbReference>
<evidence type="ECO:0000259" key="4">
    <source>
        <dbReference type="PROSITE" id="PS51795"/>
    </source>
</evidence>
<name>A0A8T3AU82_DENNO</name>
<evidence type="ECO:0000313" key="5">
    <source>
        <dbReference type="EMBL" id="KAI0499272.1"/>
    </source>
</evidence>
<dbReference type="OrthoDB" id="1927223at2759"/>
<dbReference type="InterPro" id="IPR007650">
    <property type="entry name" value="Zf-FLZ_dom"/>
</dbReference>
<accession>A0A8T3AU82</accession>
<evidence type="ECO:0000256" key="2">
    <source>
        <dbReference type="ARBA" id="ARBA00022723"/>
    </source>
</evidence>
<keyword evidence="2" id="KW-0479">Metal-binding</keyword>
<feature type="domain" description="FLZ-type" evidence="4">
    <location>
        <begin position="75"/>
        <end position="119"/>
    </location>
</feature>
<dbReference type="InterPro" id="IPR044181">
    <property type="entry name" value="FLZ17/18"/>
</dbReference>
<gene>
    <name evidence="5" type="ORF">KFK09_020175</name>
</gene>